<keyword evidence="1" id="KW-0812">Transmembrane</keyword>
<evidence type="ECO:0000313" key="2">
    <source>
        <dbReference type="EMBL" id="KMQ75791.1"/>
    </source>
</evidence>
<dbReference type="InterPro" id="IPR005133">
    <property type="entry name" value="PhaG_MnhG_YufB"/>
</dbReference>
<dbReference type="STRING" id="1658765.Msub_12000"/>
<dbReference type="PANTHER" id="PTHR34703:SF1">
    <property type="entry name" value="ANTIPORTER SUBUNIT MNHG2-RELATED"/>
    <property type="match status" value="1"/>
</dbReference>
<evidence type="ECO:0000313" key="3">
    <source>
        <dbReference type="Proteomes" id="UP000036102"/>
    </source>
</evidence>
<feature type="transmembrane region" description="Helical" evidence="1">
    <location>
        <begin position="6"/>
        <end position="28"/>
    </location>
</feature>
<dbReference type="RefSeq" id="WP_048495851.1">
    <property type="nucleotide sequence ID" value="NZ_LFBU01000001.1"/>
</dbReference>
<dbReference type="GO" id="GO:0015385">
    <property type="term" value="F:sodium:proton antiporter activity"/>
    <property type="evidence" value="ECO:0007669"/>
    <property type="project" value="TreeGrafter"/>
</dbReference>
<dbReference type="OrthoDB" id="9813804at2"/>
<dbReference type="NCBIfam" id="NF009316">
    <property type="entry name" value="PRK12674.1-5"/>
    <property type="match status" value="1"/>
</dbReference>
<evidence type="ECO:0000256" key="1">
    <source>
        <dbReference type="SAM" id="Phobius"/>
    </source>
</evidence>
<keyword evidence="1" id="KW-1133">Transmembrane helix</keyword>
<dbReference type="AlphaFoldDB" id="A0A0J7JDA8"/>
<dbReference type="PATRIC" id="fig|1658765.3.peg.2001"/>
<protein>
    <submittedName>
        <fullName evidence="2">Multisubunit potassium/proton antiporter, PhaG subunit</fullName>
    </submittedName>
</protein>
<dbReference type="EMBL" id="LFBU01000001">
    <property type="protein sequence ID" value="KMQ75791.1"/>
    <property type="molecule type" value="Genomic_DNA"/>
</dbReference>
<accession>A0A0J7JDA8</accession>
<reference evidence="2 3" key="1">
    <citation type="submission" date="2015-06" db="EMBL/GenBank/DDBJ databases">
        <title>Marinobacter subterrani, a genetically tractable neutrophilic iron-oxidizing strain isolated from the Soudan Iron Mine.</title>
        <authorList>
            <person name="Bonis B.M."/>
            <person name="Gralnick J.A."/>
        </authorList>
    </citation>
    <scope>NUCLEOTIDE SEQUENCE [LARGE SCALE GENOMIC DNA]</scope>
    <source>
        <strain evidence="2 3">JG233</strain>
    </source>
</reference>
<comment type="caution">
    <text evidence="2">The sequence shown here is derived from an EMBL/GenBank/DDBJ whole genome shotgun (WGS) entry which is preliminary data.</text>
</comment>
<keyword evidence="3" id="KW-1185">Reference proteome</keyword>
<dbReference type="Pfam" id="PF03334">
    <property type="entry name" value="PhaG_MnhG_YufB"/>
    <property type="match status" value="1"/>
</dbReference>
<feature type="transmembrane region" description="Helical" evidence="1">
    <location>
        <begin position="40"/>
        <end position="59"/>
    </location>
</feature>
<organism evidence="2 3">
    <name type="scientific">Marinobacter subterrani</name>
    <dbReference type="NCBI Taxonomy" id="1658765"/>
    <lineage>
        <taxon>Bacteria</taxon>
        <taxon>Pseudomonadati</taxon>
        <taxon>Pseudomonadota</taxon>
        <taxon>Gammaproteobacteria</taxon>
        <taxon>Pseudomonadales</taxon>
        <taxon>Marinobacteraceae</taxon>
        <taxon>Marinobacter</taxon>
    </lineage>
</organism>
<gene>
    <name evidence="2" type="ORF">Msub_12000</name>
</gene>
<proteinExistence type="predicted"/>
<dbReference type="Proteomes" id="UP000036102">
    <property type="component" value="Unassembled WGS sequence"/>
</dbReference>
<sequence length="110" mass="11858">MSLISEYLVSALLLLGGAFTLIGALGLLRLPDFYTRLHAPTKATTLGVGAIMLSSVIYFSNHDQQLGFSETLITVFLFLTAPVSANILAKAAMHIGVKPVRGTRGRPWEQ</sequence>
<keyword evidence="1" id="KW-0472">Membrane</keyword>
<feature type="transmembrane region" description="Helical" evidence="1">
    <location>
        <begin position="71"/>
        <end position="89"/>
    </location>
</feature>
<dbReference type="NCBIfam" id="TIGR01300">
    <property type="entry name" value="CPA3_mnhG_phaG"/>
    <property type="match status" value="1"/>
</dbReference>
<dbReference type="PANTHER" id="PTHR34703">
    <property type="entry name" value="ANTIPORTER SUBUNIT MNHG2-RELATED"/>
    <property type="match status" value="1"/>
</dbReference>
<name>A0A0J7JDA8_9GAMM</name>